<evidence type="ECO:0000313" key="1">
    <source>
        <dbReference type="EMBL" id="CAE8623958.1"/>
    </source>
</evidence>
<proteinExistence type="predicted"/>
<accession>A0A813GIM4</accession>
<dbReference type="Proteomes" id="UP000654075">
    <property type="component" value="Unassembled WGS sequence"/>
</dbReference>
<dbReference type="AlphaFoldDB" id="A0A813GIM4"/>
<name>A0A813GIM4_POLGL</name>
<reference evidence="1" key="1">
    <citation type="submission" date="2021-02" db="EMBL/GenBank/DDBJ databases">
        <authorList>
            <person name="Dougan E. K."/>
            <person name="Rhodes N."/>
            <person name="Thang M."/>
            <person name="Chan C."/>
        </authorList>
    </citation>
    <scope>NUCLEOTIDE SEQUENCE</scope>
</reference>
<keyword evidence="2" id="KW-1185">Reference proteome</keyword>
<evidence type="ECO:0008006" key="3">
    <source>
        <dbReference type="Google" id="ProtNLM"/>
    </source>
</evidence>
<protein>
    <recommendedName>
        <fullName evidence="3">PDZ domain-containing protein</fullName>
    </recommendedName>
</protein>
<dbReference type="EMBL" id="CAJNNV010028278">
    <property type="protein sequence ID" value="CAE8623958.1"/>
    <property type="molecule type" value="Genomic_DNA"/>
</dbReference>
<comment type="caution">
    <text evidence="1">The sequence shown here is derived from an EMBL/GenBank/DDBJ whole genome shotgun (WGS) entry which is preliminary data.</text>
</comment>
<evidence type="ECO:0000313" key="2">
    <source>
        <dbReference type="Proteomes" id="UP000654075"/>
    </source>
</evidence>
<organism evidence="1 2">
    <name type="scientific">Polarella glacialis</name>
    <name type="common">Dinoflagellate</name>
    <dbReference type="NCBI Taxonomy" id="89957"/>
    <lineage>
        <taxon>Eukaryota</taxon>
        <taxon>Sar</taxon>
        <taxon>Alveolata</taxon>
        <taxon>Dinophyceae</taxon>
        <taxon>Suessiales</taxon>
        <taxon>Suessiaceae</taxon>
        <taxon>Polarella</taxon>
    </lineage>
</organism>
<sequence>MSSLLACCCAAEGHVVEDIGVQQMAPISLSSTAAVDREEPKEVATREVHVDKTTPPMRIGLDISAVSGKVLKIWKVKDNPPGLIYEWNKGKPEAEQVKSGDAIVEVNGRRGDSEQMLSIIAKEAVLAVTFQRQMFA</sequence>
<dbReference type="OrthoDB" id="10292873at2759"/>
<gene>
    <name evidence="1" type="ORF">PGLA1383_LOCUS41155</name>
</gene>